<accession>A0ABV2BQI7</accession>
<dbReference type="InterPro" id="IPR017896">
    <property type="entry name" value="4Fe4S_Fe-S-bd"/>
</dbReference>
<evidence type="ECO:0000256" key="4">
    <source>
        <dbReference type="ARBA" id="ARBA00022982"/>
    </source>
</evidence>
<dbReference type="InterPro" id="IPR009051">
    <property type="entry name" value="Helical_ferredxn"/>
</dbReference>
<dbReference type="NCBIfam" id="TIGR02745">
    <property type="entry name" value="ccoG_rdxA_fixG"/>
    <property type="match status" value="1"/>
</dbReference>
<dbReference type="Proteomes" id="UP001548189">
    <property type="component" value="Unassembled WGS sequence"/>
</dbReference>
<dbReference type="Pfam" id="PF12801">
    <property type="entry name" value="Fer4_5"/>
    <property type="match status" value="1"/>
</dbReference>
<keyword evidence="6" id="KW-0411">Iron-sulfur</keyword>
<dbReference type="PANTHER" id="PTHR30176">
    <property type="entry name" value="FERREDOXIN-TYPE PROTEIN NAPH"/>
    <property type="match status" value="1"/>
</dbReference>
<proteinExistence type="predicted"/>
<feature type="transmembrane region" description="Helical" evidence="8">
    <location>
        <begin position="39"/>
        <end position="60"/>
    </location>
</feature>
<dbReference type="InterPro" id="IPR013783">
    <property type="entry name" value="Ig-like_fold"/>
</dbReference>
<comment type="caution">
    <text evidence="10">The sequence shown here is derived from an EMBL/GenBank/DDBJ whole genome shotgun (WGS) entry which is preliminary data.</text>
</comment>
<evidence type="ECO:0000256" key="8">
    <source>
        <dbReference type="SAM" id="Phobius"/>
    </source>
</evidence>
<dbReference type="PROSITE" id="PS00198">
    <property type="entry name" value="4FE4S_FER_1"/>
    <property type="match status" value="1"/>
</dbReference>
<organism evidence="10 11">
    <name type="scientific">Aliikangiella maris</name>
    <dbReference type="NCBI Taxonomy" id="3162458"/>
    <lineage>
        <taxon>Bacteria</taxon>
        <taxon>Pseudomonadati</taxon>
        <taxon>Pseudomonadota</taxon>
        <taxon>Gammaproteobacteria</taxon>
        <taxon>Oceanospirillales</taxon>
        <taxon>Pleioneaceae</taxon>
        <taxon>Aliikangiella</taxon>
    </lineage>
</organism>
<dbReference type="PANTHER" id="PTHR30176:SF3">
    <property type="entry name" value="FERREDOXIN-TYPE PROTEIN NAPH"/>
    <property type="match status" value="1"/>
</dbReference>
<evidence type="ECO:0000256" key="3">
    <source>
        <dbReference type="ARBA" id="ARBA00022723"/>
    </source>
</evidence>
<dbReference type="Gene3D" id="1.10.1060.10">
    <property type="entry name" value="Alpha-helical ferredoxin"/>
    <property type="match status" value="1"/>
</dbReference>
<keyword evidence="1" id="KW-0813">Transport</keyword>
<reference evidence="10 11" key="1">
    <citation type="submission" date="2024-06" db="EMBL/GenBank/DDBJ databases">
        <authorList>
            <person name="Li F."/>
        </authorList>
    </citation>
    <scope>NUCLEOTIDE SEQUENCE [LARGE SCALE GENOMIC DNA]</scope>
    <source>
        <strain evidence="10 11">GXAS 311</strain>
    </source>
</reference>
<keyword evidence="4" id="KW-0249">Electron transport</keyword>
<keyword evidence="3" id="KW-0479">Metal-binding</keyword>
<feature type="region of interest" description="Disordered" evidence="7">
    <location>
        <begin position="1"/>
        <end position="20"/>
    </location>
</feature>
<dbReference type="InterPro" id="IPR032879">
    <property type="entry name" value="FixG_C"/>
</dbReference>
<feature type="transmembrane region" description="Helical" evidence="8">
    <location>
        <begin position="193"/>
        <end position="213"/>
    </location>
</feature>
<evidence type="ECO:0000313" key="10">
    <source>
        <dbReference type="EMBL" id="MET1253852.1"/>
    </source>
</evidence>
<name>A0ABV2BQI7_9GAMM</name>
<evidence type="ECO:0000256" key="6">
    <source>
        <dbReference type="ARBA" id="ARBA00023014"/>
    </source>
</evidence>
<evidence type="ECO:0000256" key="5">
    <source>
        <dbReference type="ARBA" id="ARBA00023004"/>
    </source>
</evidence>
<dbReference type="InterPro" id="IPR017900">
    <property type="entry name" value="4Fe4S_Fe_S_CS"/>
</dbReference>
<dbReference type="Gene3D" id="2.60.40.10">
    <property type="entry name" value="Immunoglobulins"/>
    <property type="match status" value="1"/>
</dbReference>
<keyword evidence="11" id="KW-1185">Reference proteome</keyword>
<feature type="transmembrane region" description="Helical" evidence="8">
    <location>
        <begin position="93"/>
        <end position="114"/>
    </location>
</feature>
<keyword evidence="2" id="KW-0004">4Fe-4S</keyword>
<dbReference type="Pfam" id="PF11614">
    <property type="entry name" value="FixG_C"/>
    <property type="match status" value="1"/>
</dbReference>
<keyword evidence="8" id="KW-0812">Transmembrane</keyword>
<evidence type="ECO:0000256" key="7">
    <source>
        <dbReference type="SAM" id="MobiDB-lite"/>
    </source>
</evidence>
<sequence>MSKVQAKPVRGDKSQPPKGEPIVVKDLYAKREKIYPRQVHGIFAKIRVLSVFFLLGIYYFTPWIQWNSRQAILLDLPARKFHFFNITFWPQDFIYLALLLIICALGLFLFTAFAGRIWCGYACPQTVWTETFIWMEEFFEGNRNKRMKLDKMPWNAEKITRKTLKHSFWVVFALFTGYTFVGYFSPIRELWDGMLAFTLGPWETFWIGFYALATYGNAGRLREQVCIHMCPYARFQSVMFDKDTLIISYDKERGEKRGKRKKDSDDYQLQGLGDCIDCYQCVHVCPTGIDIRDGLQYECIACAACVDVCDNVMEQMGYPKGLIKYTTEHEEEGQKTQILRPRTFVYSILFITLVSLFVYLIATRVPLDVNVIRDRNNLYTESFDGSIENIFQLRILNMSQHTNKYQLKVLGLEGLSIQGETEFTIPEGEVLTVPLRISTSQDRIPKRSNDIYFEISKTGEEPYTFKAKGKFLGPN</sequence>
<feature type="transmembrane region" description="Helical" evidence="8">
    <location>
        <begin position="344"/>
        <end position="362"/>
    </location>
</feature>
<evidence type="ECO:0000313" key="11">
    <source>
        <dbReference type="Proteomes" id="UP001548189"/>
    </source>
</evidence>
<gene>
    <name evidence="10" type="primary">ccoG</name>
    <name evidence="10" type="ORF">ABVT43_01820</name>
</gene>
<dbReference type="InterPro" id="IPR014116">
    <property type="entry name" value="Cyt_c_oxidase_cbb3_FixG"/>
</dbReference>
<evidence type="ECO:0000256" key="2">
    <source>
        <dbReference type="ARBA" id="ARBA00022485"/>
    </source>
</evidence>
<dbReference type="Pfam" id="PF13746">
    <property type="entry name" value="Fer4_18"/>
    <property type="match status" value="1"/>
</dbReference>
<keyword evidence="5" id="KW-0408">Iron</keyword>
<feature type="transmembrane region" description="Helical" evidence="8">
    <location>
        <begin position="168"/>
        <end position="187"/>
    </location>
</feature>
<evidence type="ECO:0000256" key="1">
    <source>
        <dbReference type="ARBA" id="ARBA00022448"/>
    </source>
</evidence>
<evidence type="ECO:0000259" key="9">
    <source>
        <dbReference type="PROSITE" id="PS51379"/>
    </source>
</evidence>
<dbReference type="RefSeq" id="WP_353873391.1">
    <property type="nucleotide sequence ID" value="NZ_JBEVCJ010000001.1"/>
</dbReference>
<dbReference type="InterPro" id="IPR051684">
    <property type="entry name" value="Electron_Trans/Redox"/>
</dbReference>
<feature type="domain" description="4Fe-4S ferredoxin-type" evidence="9">
    <location>
        <begin position="265"/>
        <end position="294"/>
    </location>
</feature>
<dbReference type="EMBL" id="JBEVCJ010000001">
    <property type="protein sequence ID" value="MET1253852.1"/>
    <property type="molecule type" value="Genomic_DNA"/>
</dbReference>
<protein>
    <submittedName>
        <fullName evidence="10">Cytochrome c oxidase accessory protein CcoG</fullName>
    </submittedName>
</protein>
<dbReference type="PROSITE" id="PS51379">
    <property type="entry name" value="4FE4S_FER_2"/>
    <property type="match status" value="1"/>
</dbReference>
<keyword evidence="8" id="KW-1133">Transmembrane helix</keyword>
<dbReference type="SUPFAM" id="SSF54862">
    <property type="entry name" value="4Fe-4S ferredoxins"/>
    <property type="match status" value="1"/>
</dbReference>
<keyword evidence="8" id="KW-0472">Membrane</keyword>